<gene>
    <name evidence="4" type="ORF">C7B47_08865</name>
</gene>
<accession>A0A2T2WY54</accession>
<comment type="caution">
    <text evidence="4">The sequence shown here is derived from an EMBL/GenBank/DDBJ whole genome shotgun (WGS) entry which is preliminary data.</text>
</comment>
<dbReference type="AlphaFoldDB" id="A0A2T2WY54"/>
<keyword evidence="1 4" id="KW-0808">Transferase</keyword>
<dbReference type="InterPro" id="IPR000182">
    <property type="entry name" value="GNAT_dom"/>
</dbReference>
<protein>
    <submittedName>
        <fullName evidence="4">N-acetyltransferase</fullName>
    </submittedName>
</protein>
<dbReference type="CDD" id="cd04301">
    <property type="entry name" value="NAT_SF"/>
    <property type="match status" value="1"/>
</dbReference>
<dbReference type="Gene3D" id="3.40.630.30">
    <property type="match status" value="1"/>
</dbReference>
<dbReference type="SUPFAM" id="SSF55729">
    <property type="entry name" value="Acyl-CoA N-acyltransferases (Nat)"/>
    <property type="match status" value="1"/>
</dbReference>
<dbReference type="GO" id="GO:0016747">
    <property type="term" value="F:acyltransferase activity, transferring groups other than amino-acyl groups"/>
    <property type="evidence" value="ECO:0007669"/>
    <property type="project" value="InterPro"/>
</dbReference>
<evidence type="ECO:0000256" key="2">
    <source>
        <dbReference type="ARBA" id="ARBA00023315"/>
    </source>
</evidence>
<dbReference type="EMBL" id="PXYX01000015">
    <property type="protein sequence ID" value="PSR27169.1"/>
    <property type="molecule type" value="Genomic_DNA"/>
</dbReference>
<evidence type="ECO:0000313" key="4">
    <source>
        <dbReference type="EMBL" id="PSR27169.1"/>
    </source>
</evidence>
<reference evidence="4 5" key="1">
    <citation type="journal article" date="2014" name="BMC Genomics">
        <title>Comparison of environmental and isolate Sulfobacillus genomes reveals diverse carbon, sulfur, nitrogen, and hydrogen metabolisms.</title>
        <authorList>
            <person name="Justice N.B."/>
            <person name="Norman A."/>
            <person name="Brown C.T."/>
            <person name="Singh A."/>
            <person name="Thomas B.C."/>
            <person name="Banfield J.F."/>
        </authorList>
    </citation>
    <scope>NUCLEOTIDE SEQUENCE [LARGE SCALE GENOMIC DNA]</scope>
    <source>
        <strain evidence="4">AMDSBA5</strain>
    </source>
</reference>
<proteinExistence type="predicted"/>
<dbReference type="Proteomes" id="UP000242705">
    <property type="component" value="Unassembled WGS sequence"/>
</dbReference>
<sequence>MAVDAVTFFDRDSRPYVIREATEEDALDIITVIKEVGQEGHFIANEGEYYTLEQQRHILQNRNPAIQLILVALVDNRVIGTLEAIRGTFMKNRHVATMGMVLRPGFRGQGRGTGLINVLEHWARQHEIAKIAISVFETNVSALHFYQRHGFVMEGRRPNQFVIDGKMVAEVFMAKYIGPVGG</sequence>
<feature type="domain" description="N-acetyltransferase" evidence="3">
    <location>
        <begin position="16"/>
        <end position="178"/>
    </location>
</feature>
<organism evidence="4 5">
    <name type="scientific">Sulfobacillus thermosulfidooxidans</name>
    <dbReference type="NCBI Taxonomy" id="28034"/>
    <lineage>
        <taxon>Bacteria</taxon>
        <taxon>Bacillati</taxon>
        <taxon>Bacillota</taxon>
        <taxon>Clostridia</taxon>
        <taxon>Eubacteriales</taxon>
        <taxon>Clostridiales Family XVII. Incertae Sedis</taxon>
        <taxon>Sulfobacillus</taxon>
    </lineage>
</organism>
<dbReference type="Pfam" id="PF00583">
    <property type="entry name" value="Acetyltransf_1"/>
    <property type="match status" value="1"/>
</dbReference>
<dbReference type="InterPro" id="IPR016181">
    <property type="entry name" value="Acyl_CoA_acyltransferase"/>
</dbReference>
<dbReference type="PANTHER" id="PTHR43877">
    <property type="entry name" value="AMINOALKYLPHOSPHONATE N-ACETYLTRANSFERASE-RELATED-RELATED"/>
    <property type="match status" value="1"/>
</dbReference>
<keyword evidence="2" id="KW-0012">Acyltransferase</keyword>
<dbReference type="PROSITE" id="PS51186">
    <property type="entry name" value="GNAT"/>
    <property type="match status" value="1"/>
</dbReference>
<evidence type="ECO:0000256" key="1">
    <source>
        <dbReference type="ARBA" id="ARBA00022679"/>
    </source>
</evidence>
<evidence type="ECO:0000259" key="3">
    <source>
        <dbReference type="PROSITE" id="PS51186"/>
    </source>
</evidence>
<name>A0A2T2WY54_SULTH</name>
<dbReference type="InterPro" id="IPR050832">
    <property type="entry name" value="Bact_Acetyltransf"/>
</dbReference>
<evidence type="ECO:0000313" key="5">
    <source>
        <dbReference type="Proteomes" id="UP000242705"/>
    </source>
</evidence>